<evidence type="ECO:0000313" key="15">
    <source>
        <dbReference type="EMBL" id="GAA5072854.1"/>
    </source>
</evidence>
<name>A0ABP9LBJ4_9GAMM</name>
<gene>
    <name evidence="15" type="primary">bpaE</name>
    <name evidence="15" type="ORF">GCM10025759_13310</name>
</gene>
<evidence type="ECO:0000256" key="5">
    <source>
        <dbReference type="ARBA" id="ARBA00022452"/>
    </source>
</evidence>
<evidence type="ECO:0000256" key="7">
    <source>
        <dbReference type="ARBA" id="ARBA00022729"/>
    </source>
</evidence>
<protein>
    <submittedName>
        <fullName evidence="15">Trimeric autotransporter adhesin BpaE</fullName>
    </submittedName>
</protein>
<comment type="subcellular location">
    <subcellularLocation>
        <location evidence="2">Cell outer membrane</location>
    </subcellularLocation>
    <subcellularLocation>
        <location evidence="1">Cell surface</location>
    </subcellularLocation>
</comment>
<dbReference type="Gene3D" id="1.20.5.170">
    <property type="match status" value="2"/>
</dbReference>
<dbReference type="InterPro" id="IPR005594">
    <property type="entry name" value="YadA_C"/>
</dbReference>
<feature type="domain" description="Trimeric autotransporter adhesin YadA-like head" evidence="13">
    <location>
        <begin position="168"/>
        <end position="194"/>
    </location>
</feature>
<evidence type="ECO:0000256" key="2">
    <source>
        <dbReference type="ARBA" id="ARBA00004442"/>
    </source>
</evidence>
<evidence type="ECO:0000256" key="9">
    <source>
        <dbReference type="ARBA" id="ARBA00023136"/>
    </source>
</evidence>
<evidence type="ECO:0000259" key="13">
    <source>
        <dbReference type="Pfam" id="PF05658"/>
    </source>
</evidence>
<feature type="domain" description="Trimeric autotransporter adhesin YadA-like head" evidence="13">
    <location>
        <begin position="67"/>
        <end position="93"/>
    </location>
</feature>
<proteinExistence type="inferred from homology"/>
<feature type="domain" description="Trimeric autotransporter adhesin YadA-like stalk" evidence="14">
    <location>
        <begin position="621"/>
        <end position="655"/>
    </location>
</feature>
<feature type="signal peptide" evidence="11">
    <location>
        <begin position="1"/>
        <end position="19"/>
    </location>
</feature>
<dbReference type="SUPFAM" id="SSF54523">
    <property type="entry name" value="Pili subunits"/>
    <property type="match status" value="1"/>
</dbReference>
<dbReference type="InterPro" id="IPR008640">
    <property type="entry name" value="Adhesin_Head_dom"/>
</dbReference>
<dbReference type="InterPro" id="IPR018247">
    <property type="entry name" value="EF_Hand_1_Ca_BS"/>
</dbReference>
<dbReference type="InterPro" id="IPR011049">
    <property type="entry name" value="Serralysin-like_metalloprot_C"/>
</dbReference>
<dbReference type="InterPro" id="IPR008635">
    <property type="entry name" value="Coiled_stalk_dom"/>
</dbReference>
<dbReference type="PROSITE" id="PS00018">
    <property type="entry name" value="EF_HAND_1"/>
    <property type="match status" value="1"/>
</dbReference>
<evidence type="ECO:0000313" key="16">
    <source>
        <dbReference type="Proteomes" id="UP001501083"/>
    </source>
</evidence>
<feature type="domain" description="Trimeric autotransporter adhesin YadA-like head" evidence="13">
    <location>
        <begin position="145"/>
        <end position="166"/>
    </location>
</feature>
<keyword evidence="6" id="KW-0812">Transmembrane</keyword>
<keyword evidence="9" id="KW-0472">Membrane</keyword>
<dbReference type="Pfam" id="PF05662">
    <property type="entry name" value="YadA_stalk"/>
    <property type="match status" value="4"/>
</dbReference>
<feature type="domain" description="Trimeric autotransporter adhesin YadA-like C-terminal membrane anchor" evidence="12">
    <location>
        <begin position="693"/>
        <end position="753"/>
    </location>
</feature>
<feature type="chain" id="PRO_5045511214" evidence="11">
    <location>
        <begin position="20"/>
        <end position="753"/>
    </location>
</feature>
<feature type="domain" description="Trimeric autotransporter adhesin YadA-like head" evidence="13">
    <location>
        <begin position="25"/>
        <end position="51"/>
    </location>
</feature>
<dbReference type="Gene3D" id="2.150.10.10">
    <property type="entry name" value="Serralysin-like metalloprotease, C-terminal"/>
    <property type="match status" value="4"/>
</dbReference>
<organism evidence="15 16">
    <name type="scientific">Lysobacter panacisoli</name>
    <dbReference type="NCBI Taxonomy" id="1255263"/>
    <lineage>
        <taxon>Bacteria</taxon>
        <taxon>Pseudomonadati</taxon>
        <taxon>Pseudomonadota</taxon>
        <taxon>Gammaproteobacteria</taxon>
        <taxon>Lysobacterales</taxon>
        <taxon>Lysobacteraceae</taxon>
        <taxon>Lysobacter</taxon>
    </lineage>
</organism>
<keyword evidence="16" id="KW-1185">Reference proteome</keyword>
<keyword evidence="4" id="KW-0813">Transport</keyword>
<evidence type="ECO:0000256" key="4">
    <source>
        <dbReference type="ARBA" id="ARBA00022448"/>
    </source>
</evidence>
<feature type="domain" description="Trimeric autotransporter adhesin YadA-like head" evidence="13">
    <location>
        <begin position="95"/>
        <end position="121"/>
    </location>
</feature>
<evidence type="ECO:0000256" key="6">
    <source>
        <dbReference type="ARBA" id="ARBA00022692"/>
    </source>
</evidence>
<keyword evidence="5" id="KW-1134">Transmembrane beta strand</keyword>
<evidence type="ECO:0000256" key="1">
    <source>
        <dbReference type="ARBA" id="ARBA00004241"/>
    </source>
</evidence>
<evidence type="ECO:0000259" key="12">
    <source>
        <dbReference type="Pfam" id="PF03895"/>
    </source>
</evidence>
<evidence type="ECO:0000256" key="11">
    <source>
        <dbReference type="SAM" id="SignalP"/>
    </source>
</evidence>
<feature type="domain" description="Trimeric autotransporter adhesin YadA-like stalk" evidence="14">
    <location>
        <begin position="298"/>
        <end position="329"/>
    </location>
</feature>
<keyword evidence="8" id="KW-0653">Protein transport</keyword>
<keyword evidence="10" id="KW-0998">Cell outer membrane</keyword>
<feature type="domain" description="Trimeric autotransporter adhesin YadA-like head" evidence="13">
    <location>
        <begin position="564"/>
        <end position="590"/>
    </location>
</feature>
<evidence type="ECO:0000259" key="14">
    <source>
        <dbReference type="Pfam" id="PF05662"/>
    </source>
</evidence>
<dbReference type="InterPro" id="IPR045584">
    <property type="entry name" value="Pilin-like"/>
</dbReference>
<feature type="domain" description="Trimeric autotransporter adhesin YadA-like head" evidence="13">
    <location>
        <begin position="536"/>
        <end position="562"/>
    </location>
</feature>
<feature type="domain" description="Trimeric autotransporter adhesin YadA-like head" evidence="13">
    <location>
        <begin position="355"/>
        <end position="381"/>
    </location>
</feature>
<dbReference type="SUPFAM" id="SSF101967">
    <property type="entry name" value="Adhesin YadA, collagen-binding domain"/>
    <property type="match status" value="3"/>
</dbReference>
<evidence type="ECO:0000256" key="10">
    <source>
        <dbReference type="ARBA" id="ARBA00023237"/>
    </source>
</evidence>
<feature type="domain" description="Trimeric autotransporter adhesin YadA-like stalk" evidence="14">
    <location>
        <begin position="230"/>
        <end position="259"/>
    </location>
</feature>
<feature type="domain" description="Trimeric autotransporter adhesin YadA-like stalk" evidence="14">
    <location>
        <begin position="435"/>
        <end position="473"/>
    </location>
</feature>
<sequence>MLAVALASGMLFAAGNAMAIDEGTASGVNSTAIGVGSSATDSDAVAIGTRATSSAEKATAIGVDSVASGQFSIAIGSDAQATQTHALALGSNSRALGVSSTAFGQDAQATADYSAAFGSGSRADGSSTGLGQNANAQTIDGQGWATAVGNSSVADHVGATALGASAKATADRALSLGADASASVDTAVALGSGSVADRAGMNGATELFSGVAVASTSGAVSVGTAGGERQIVNVAGGTLDTDAVNIRQLKTVQSQLAAADAGAVKYEWTDTDGDGVVDPGEIDYTKVVLEGAPAGTTISNLADGDVSQNSTEAINGSQLYDIAGDTSAAYVTLNGRGVRYVRTNDAGLTEADAYATGQGSTAVGYEATSAGDSSLALGRGATASNAEDVALGSGSVTAAAVGTASTTINGDTYQFAGTNPTSTVSVGNAGAERTITNVAAGRISADSTDAINGSQLYATNQAIEKLDGRVDTVKGDVINLDDRVTTVEGDVQYINETVAAYDNRLTNVEGSVTNLQNGSDGMFQVSQDAPVVKPVASGGNASAGGNGAVASGDNSLAVGNQSSATGDGSTAIGQGASATHDNSVAIGTGSATTVGAQTGYNGAFVGPSSSTGEVNVGGRTITGVAPGTAGTDAANVNQLNAGVNHAIKQSNAYTDSRISEINQQVGEMKDDIWALDRGYRGATASAMAMAGLPQAYLPGKNLLAVGMGGFQGEYGMALGMSGISDNGRWIYKGQVSGNTTSDFGFSVGAGIQW</sequence>
<evidence type="ECO:0000256" key="3">
    <source>
        <dbReference type="ARBA" id="ARBA00005848"/>
    </source>
</evidence>
<comment type="similarity">
    <text evidence="3">Belongs to the autotransporter-2 (AT-2) (TC 1.B.40) family.</text>
</comment>
<dbReference type="Pfam" id="PF05658">
    <property type="entry name" value="YadA_head"/>
    <property type="match status" value="8"/>
</dbReference>
<accession>A0ABP9LBJ4</accession>
<dbReference type="Proteomes" id="UP001501083">
    <property type="component" value="Unassembled WGS sequence"/>
</dbReference>
<dbReference type="Pfam" id="PF03895">
    <property type="entry name" value="YadA_anchor"/>
    <property type="match status" value="1"/>
</dbReference>
<dbReference type="CDD" id="cd12820">
    <property type="entry name" value="LbR_YadA-like"/>
    <property type="match status" value="1"/>
</dbReference>
<keyword evidence="7 11" id="KW-0732">Signal</keyword>
<comment type="caution">
    <text evidence="15">The sequence shown here is derived from an EMBL/GenBank/DDBJ whole genome shotgun (WGS) entry which is preliminary data.</text>
</comment>
<reference evidence="16" key="1">
    <citation type="journal article" date="2019" name="Int. J. Syst. Evol. Microbiol.">
        <title>The Global Catalogue of Microorganisms (GCM) 10K type strain sequencing project: providing services to taxonomists for standard genome sequencing and annotation.</title>
        <authorList>
            <consortium name="The Broad Institute Genomics Platform"/>
            <consortium name="The Broad Institute Genome Sequencing Center for Infectious Disease"/>
            <person name="Wu L."/>
            <person name="Ma J."/>
        </authorList>
    </citation>
    <scope>NUCLEOTIDE SEQUENCE [LARGE SCALE GENOMIC DNA]</scope>
    <source>
        <strain evidence="16">JCM 19212</strain>
    </source>
</reference>
<dbReference type="Gene3D" id="3.30.1300.30">
    <property type="entry name" value="GSPII I/J protein-like"/>
    <property type="match status" value="1"/>
</dbReference>
<dbReference type="EMBL" id="BAABKY010000002">
    <property type="protein sequence ID" value="GAA5072854.1"/>
    <property type="molecule type" value="Genomic_DNA"/>
</dbReference>
<evidence type="ECO:0000256" key="8">
    <source>
        <dbReference type="ARBA" id="ARBA00022927"/>
    </source>
</evidence>